<dbReference type="AlphaFoldDB" id="A0ABD0YST9"/>
<evidence type="ECO:0000313" key="3">
    <source>
        <dbReference type="Proteomes" id="UP001558652"/>
    </source>
</evidence>
<dbReference type="EMBL" id="JBFDAA010000003">
    <property type="protein sequence ID" value="KAL1139059.1"/>
    <property type="molecule type" value="Genomic_DNA"/>
</dbReference>
<evidence type="ECO:0000313" key="2">
    <source>
        <dbReference type="EMBL" id="KAL1139059.1"/>
    </source>
</evidence>
<evidence type="ECO:0000256" key="1">
    <source>
        <dbReference type="SAM" id="MobiDB-lite"/>
    </source>
</evidence>
<evidence type="ECO:0008006" key="4">
    <source>
        <dbReference type="Google" id="ProtNLM"/>
    </source>
</evidence>
<sequence length="193" mass="21099">MKPRPASKRRYAATSDPSWGRQCSFHFGPWGHHAHTINPWSRGRSVGMAMFRGRVCQPSTSWIGGGTMAQGMSSRTVKGHGGERGAKGDPDCTPVSTGDTIADIHQEVGTPYSALLQVYDGYRVDLHLLADCSLRATPDIPRGRHHPRRDTSWVIKMSPHTPLGDATIFSSAEGTQRVEGLRTFIAYGTSRVV</sequence>
<protein>
    <recommendedName>
        <fullName evidence="4">LysM domain-containing protein</fullName>
    </recommendedName>
</protein>
<reference evidence="2 3" key="1">
    <citation type="submission" date="2024-07" db="EMBL/GenBank/DDBJ databases">
        <title>Chromosome-level genome assembly of the water stick insect Ranatra chinensis (Heteroptera: Nepidae).</title>
        <authorList>
            <person name="Liu X."/>
        </authorList>
    </citation>
    <scope>NUCLEOTIDE SEQUENCE [LARGE SCALE GENOMIC DNA]</scope>
    <source>
        <strain evidence="2">Cailab_2021Rc</strain>
        <tissue evidence="2">Muscle</tissue>
    </source>
</reference>
<accession>A0ABD0YST9</accession>
<dbReference type="Proteomes" id="UP001558652">
    <property type="component" value="Unassembled WGS sequence"/>
</dbReference>
<comment type="caution">
    <text evidence="2">The sequence shown here is derived from an EMBL/GenBank/DDBJ whole genome shotgun (WGS) entry which is preliminary data.</text>
</comment>
<name>A0ABD0YST9_9HEMI</name>
<gene>
    <name evidence="2" type="ORF">AAG570_009120</name>
</gene>
<proteinExistence type="predicted"/>
<organism evidence="2 3">
    <name type="scientific">Ranatra chinensis</name>
    <dbReference type="NCBI Taxonomy" id="642074"/>
    <lineage>
        <taxon>Eukaryota</taxon>
        <taxon>Metazoa</taxon>
        <taxon>Ecdysozoa</taxon>
        <taxon>Arthropoda</taxon>
        <taxon>Hexapoda</taxon>
        <taxon>Insecta</taxon>
        <taxon>Pterygota</taxon>
        <taxon>Neoptera</taxon>
        <taxon>Paraneoptera</taxon>
        <taxon>Hemiptera</taxon>
        <taxon>Heteroptera</taxon>
        <taxon>Panheteroptera</taxon>
        <taxon>Nepomorpha</taxon>
        <taxon>Nepidae</taxon>
        <taxon>Ranatrinae</taxon>
        <taxon>Ranatra</taxon>
    </lineage>
</organism>
<feature type="compositionally biased region" description="Basic and acidic residues" evidence="1">
    <location>
        <begin position="80"/>
        <end position="90"/>
    </location>
</feature>
<feature type="region of interest" description="Disordered" evidence="1">
    <location>
        <begin position="64"/>
        <end position="94"/>
    </location>
</feature>
<keyword evidence="3" id="KW-1185">Reference proteome</keyword>